<keyword evidence="2" id="KW-0496">Mitochondrion</keyword>
<proteinExistence type="predicted"/>
<organism evidence="2">
    <name type="scientific">Volvariella volvacea</name>
    <dbReference type="NCBI Taxonomy" id="36659"/>
    <lineage>
        <taxon>Eukaryota</taxon>
        <taxon>Fungi</taxon>
        <taxon>Dikarya</taxon>
        <taxon>Basidiomycota</taxon>
        <taxon>Agaricomycotina</taxon>
        <taxon>Agaricomycetes</taxon>
        <taxon>Agaricomycetidae</taxon>
        <taxon>Agaricales</taxon>
        <taxon>Pluteineae</taxon>
        <taxon>Pluteaceae</taxon>
        <taxon>Volvariella</taxon>
    </lineage>
</organism>
<dbReference type="EMBL" id="MH647062">
    <property type="protein sequence ID" value="AYD91418.1"/>
    <property type="molecule type" value="Genomic_DNA"/>
</dbReference>
<dbReference type="SUPFAM" id="SSF56672">
    <property type="entry name" value="DNA/RNA polymerases"/>
    <property type="match status" value="1"/>
</dbReference>
<dbReference type="GeneID" id="41954873"/>
<dbReference type="InterPro" id="IPR023211">
    <property type="entry name" value="DNA_pol_palm_dom_sf"/>
</dbReference>
<protein>
    <submittedName>
        <fullName evidence="2">Uncharacterized protein</fullName>
    </submittedName>
</protein>
<reference evidence="1" key="2">
    <citation type="submission" date="2018-07" db="EMBL/GenBank/DDBJ databases">
        <authorList>
            <person name="Wan J."/>
            <person name="Li Y."/>
            <person name="Wang H."/>
            <person name="Tang L."/>
            <person name="Tan Q."/>
            <person name="Bao D."/>
            <person name="Yang R."/>
        </authorList>
    </citation>
    <scope>NUCLEOTIDE SEQUENCE</scope>
    <source>
        <strain evidence="1">V8</strain>
    </source>
</reference>
<gene>
    <name evidence="2" type="primary">orf139</name>
</gene>
<dbReference type="EMBL" id="MH647061">
    <property type="protein sequence ID" value="AYD91389.1"/>
    <property type="molecule type" value="Genomic_DNA"/>
</dbReference>
<dbReference type="InterPro" id="IPR043502">
    <property type="entry name" value="DNA/RNA_pol_sf"/>
</dbReference>
<dbReference type="EMBL" id="MH647060">
    <property type="protein sequence ID" value="AYD91357.1"/>
    <property type="molecule type" value="Genomic_DNA"/>
</dbReference>
<dbReference type="RefSeq" id="YP_009704468.1">
    <property type="nucleotide sequence ID" value="NC_044971.1"/>
</dbReference>
<dbReference type="AlphaFoldDB" id="A0A5H2QAJ0"/>
<accession>A0A5H2QAJ0</accession>
<dbReference type="Gene3D" id="3.90.1600.10">
    <property type="entry name" value="Palm domain of DNA polymerase"/>
    <property type="match status" value="1"/>
</dbReference>
<evidence type="ECO:0000313" key="3">
    <source>
        <dbReference type="EMBL" id="AYD91418.1"/>
    </source>
</evidence>
<reference evidence="2" key="1">
    <citation type="submission" date="2018-07" db="EMBL/GenBank/DDBJ databases">
        <authorList>
            <person name="Wan J."/>
            <person name="Li Y."/>
            <person name="Wang H."/>
            <person name="Tang L."/>
            <person name="Li Z."/>
            <person name="Tan Q."/>
            <person name="Bao D."/>
            <person name="Yang R."/>
        </authorList>
    </citation>
    <scope>NUCLEOTIDE SEQUENCE</scope>
    <source>
        <strain evidence="3">Tai8</strain>
        <strain evidence="2">V23</strain>
    </source>
</reference>
<geneLocation type="mitochondrion" evidence="2"/>
<name>A0A5H2QAJ0_9AGAR</name>
<evidence type="ECO:0000313" key="2">
    <source>
        <dbReference type="EMBL" id="AYD91389.1"/>
    </source>
</evidence>
<evidence type="ECO:0000313" key="1">
    <source>
        <dbReference type="EMBL" id="AYD91357.1"/>
    </source>
</evidence>
<sequence length="139" mass="15127">MALVYSNMGTLAKNLGMSVDQELKSPTINIPGNLAIAAAITAKGQMNLVPYKMRGIVVYSDTDSILSKEPLKDYEVGEALGKMKDELNGGRVKKLLCLGIKKYVAVIQKPDGSEYTKSVFAGVPRNSLTFEQVRSKNRS</sequence>